<dbReference type="GO" id="GO:0006511">
    <property type="term" value="P:ubiquitin-dependent protein catabolic process"/>
    <property type="evidence" value="ECO:0007669"/>
    <property type="project" value="TreeGrafter"/>
</dbReference>
<evidence type="ECO:0000256" key="4">
    <source>
        <dbReference type="ARBA" id="ARBA00022833"/>
    </source>
</evidence>
<evidence type="ECO:0000313" key="13">
    <source>
        <dbReference type="Proteomes" id="UP001209570"/>
    </source>
</evidence>
<dbReference type="Proteomes" id="UP001209570">
    <property type="component" value="Unassembled WGS sequence"/>
</dbReference>
<dbReference type="InterPro" id="IPR036875">
    <property type="entry name" value="Znf_CCHC_sf"/>
</dbReference>
<dbReference type="Pfam" id="PF08783">
    <property type="entry name" value="DWNN"/>
    <property type="match status" value="1"/>
</dbReference>
<evidence type="ECO:0000256" key="8">
    <source>
        <dbReference type="SAM" id="MobiDB-lite"/>
    </source>
</evidence>
<feature type="compositionally biased region" description="Acidic residues" evidence="8">
    <location>
        <begin position="1221"/>
        <end position="1230"/>
    </location>
</feature>
<dbReference type="GO" id="GO:0005509">
    <property type="term" value="F:calcium ion binding"/>
    <property type="evidence" value="ECO:0007669"/>
    <property type="project" value="InterPro"/>
</dbReference>
<reference evidence="12" key="1">
    <citation type="submission" date="2021-12" db="EMBL/GenBank/DDBJ databases">
        <title>Prjna785345.</title>
        <authorList>
            <person name="Rujirawat T."/>
            <person name="Krajaejun T."/>
        </authorList>
    </citation>
    <scope>NUCLEOTIDE SEQUENCE</scope>
    <source>
        <strain evidence="12">Pi057C3</strain>
    </source>
</reference>
<feature type="compositionally biased region" description="Basic and acidic residues" evidence="8">
    <location>
        <begin position="491"/>
        <end position="507"/>
    </location>
</feature>
<feature type="compositionally biased region" description="Basic and acidic residues" evidence="8">
    <location>
        <begin position="472"/>
        <end position="483"/>
    </location>
</feature>
<protein>
    <recommendedName>
        <fullName evidence="14">Calmodulin</fullName>
    </recommendedName>
</protein>
<feature type="region of interest" description="Disordered" evidence="8">
    <location>
        <begin position="1018"/>
        <end position="1087"/>
    </location>
</feature>
<feature type="domain" description="EF-hand" evidence="10">
    <location>
        <begin position="866"/>
        <end position="901"/>
    </location>
</feature>
<dbReference type="PROSITE" id="PS50222">
    <property type="entry name" value="EF_HAND_2"/>
    <property type="match status" value="4"/>
</dbReference>
<keyword evidence="4" id="KW-0862">Zinc</keyword>
<feature type="region of interest" description="Disordered" evidence="8">
    <location>
        <begin position="1101"/>
        <end position="1130"/>
    </location>
</feature>
<dbReference type="InterPro" id="IPR011992">
    <property type="entry name" value="EF-hand-dom_pair"/>
</dbReference>
<evidence type="ECO:0008006" key="14">
    <source>
        <dbReference type="Google" id="ProtNLM"/>
    </source>
</evidence>
<feature type="region of interest" description="Disordered" evidence="8">
    <location>
        <begin position="588"/>
        <end position="649"/>
    </location>
</feature>
<dbReference type="Gene3D" id="4.10.60.10">
    <property type="entry name" value="Zinc finger, CCHC-type"/>
    <property type="match status" value="1"/>
</dbReference>
<dbReference type="InterPro" id="IPR001878">
    <property type="entry name" value="Znf_CCHC"/>
</dbReference>
<feature type="compositionally biased region" description="Basic and acidic residues" evidence="8">
    <location>
        <begin position="443"/>
        <end position="457"/>
    </location>
</feature>
<evidence type="ECO:0000256" key="5">
    <source>
        <dbReference type="ARBA" id="ARBA00022837"/>
    </source>
</evidence>
<organism evidence="12 13">
    <name type="scientific">Pythium insidiosum</name>
    <name type="common">Pythiosis disease agent</name>
    <dbReference type="NCBI Taxonomy" id="114742"/>
    <lineage>
        <taxon>Eukaryota</taxon>
        <taxon>Sar</taxon>
        <taxon>Stramenopiles</taxon>
        <taxon>Oomycota</taxon>
        <taxon>Peronosporomycetes</taxon>
        <taxon>Pythiales</taxon>
        <taxon>Pythiaceae</taxon>
        <taxon>Pythium</taxon>
    </lineage>
</organism>
<gene>
    <name evidence="12" type="ORF">P43SY_009980</name>
</gene>
<dbReference type="GO" id="GO:0005634">
    <property type="term" value="C:nucleus"/>
    <property type="evidence" value="ECO:0007669"/>
    <property type="project" value="UniProtKB-SubCell"/>
</dbReference>
<keyword evidence="6" id="KW-0539">Nucleus</keyword>
<dbReference type="SMART" id="SM00343">
    <property type="entry name" value="ZnF_C2HC"/>
    <property type="match status" value="1"/>
</dbReference>
<feature type="compositionally biased region" description="Polar residues" evidence="8">
    <location>
        <begin position="1050"/>
        <end position="1059"/>
    </location>
</feature>
<comment type="caution">
    <text evidence="12">The sequence shown here is derived from an EMBL/GenBank/DDBJ whole genome shotgun (WGS) entry which is preliminary data.</text>
</comment>
<dbReference type="InterPro" id="IPR033489">
    <property type="entry name" value="RBBP6"/>
</dbReference>
<keyword evidence="13" id="KW-1185">Reference proteome</keyword>
<dbReference type="InterPro" id="IPR014891">
    <property type="entry name" value="DWNN_domain"/>
</dbReference>
<feature type="compositionally biased region" description="Basic and acidic residues" evidence="8">
    <location>
        <begin position="1231"/>
        <end position="1243"/>
    </location>
</feature>
<evidence type="ECO:0000259" key="10">
    <source>
        <dbReference type="PROSITE" id="PS50222"/>
    </source>
</evidence>
<evidence type="ECO:0000256" key="6">
    <source>
        <dbReference type="ARBA" id="ARBA00023242"/>
    </source>
</evidence>
<dbReference type="GO" id="GO:0003676">
    <property type="term" value="F:nucleic acid binding"/>
    <property type="evidence" value="ECO:0007669"/>
    <property type="project" value="InterPro"/>
</dbReference>
<feature type="domain" description="DWNN" evidence="11">
    <location>
        <begin position="3"/>
        <end position="76"/>
    </location>
</feature>
<dbReference type="PROSITE" id="PS00018">
    <property type="entry name" value="EF_HAND_1"/>
    <property type="match status" value="4"/>
</dbReference>
<dbReference type="SUPFAM" id="SSF47473">
    <property type="entry name" value="EF-hand"/>
    <property type="match status" value="1"/>
</dbReference>
<feature type="domain" description="CCHC-type" evidence="9">
    <location>
        <begin position="254"/>
        <end position="268"/>
    </location>
</feature>
<feature type="compositionally biased region" description="Basic and acidic residues" evidence="8">
    <location>
        <begin position="607"/>
        <end position="633"/>
    </location>
</feature>
<dbReference type="InterPro" id="IPR018247">
    <property type="entry name" value="EF_Hand_1_Ca_BS"/>
</dbReference>
<evidence type="ECO:0000256" key="3">
    <source>
        <dbReference type="ARBA" id="ARBA00022771"/>
    </source>
</evidence>
<dbReference type="GO" id="GO:0006397">
    <property type="term" value="P:mRNA processing"/>
    <property type="evidence" value="ECO:0007669"/>
    <property type="project" value="InterPro"/>
</dbReference>
<feature type="region of interest" description="Disordered" evidence="8">
    <location>
        <begin position="472"/>
        <end position="513"/>
    </location>
</feature>
<dbReference type="InterPro" id="IPR013083">
    <property type="entry name" value="Znf_RING/FYVE/PHD"/>
</dbReference>
<evidence type="ECO:0000256" key="7">
    <source>
        <dbReference type="PROSITE-ProRule" id="PRU00047"/>
    </source>
</evidence>
<dbReference type="CDD" id="cd00051">
    <property type="entry name" value="EFh"/>
    <property type="match status" value="1"/>
</dbReference>
<evidence type="ECO:0000256" key="1">
    <source>
        <dbReference type="ARBA" id="ARBA00004123"/>
    </source>
</evidence>
<feature type="compositionally biased region" description="Low complexity" evidence="8">
    <location>
        <begin position="1020"/>
        <end position="1037"/>
    </location>
</feature>
<feature type="compositionally biased region" description="Basic and acidic residues" evidence="8">
    <location>
        <begin position="417"/>
        <end position="432"/>
    </location>
</feature>
<name>A0AAD5M321_PYTIN</name>
<evidence type="ECO:0000259" key="11">
    <source>
        <dbReference type="PROSITE" id="PS51282"/>
    </source>
</evidence>
<feature type="compositionally biased region" description="Basic and acidic residues" evidence="8">
    <location>
        <begin position="1039"/>
        <end position="1048"/>
    </location>
</feature>
<keyword evidence="5" id="KW-0106">Calcium</keyword>
<dbReference type="SMART" id="SM01180">
    <property type="entry name" value="DWNN"/>
    <property type="match status" value="1"/>
</dbReference>
<dbReference type="GO" id="GO:0008270">
    <property type="term" value="F:zinc ion binding"/>
    <property type="evidence" value="ECO:0007669"/>
    <property type="project" value="UniProtKB-KW"/>
</dbReference>
<feature type="region of interest" description="Disordered" evidence="8">
    <location>
        <begin position="706"/>
        <end position="747"/>
    </location>
</feature>
<feature type="compositionally biased region" description="Basic and acidic residues" evidence="8">
    <location>
        <begin position="1104"/>
        <end position="1120"/>
    </location>
</feature>
<evidence type="ECO:0000256" key="2">
    <source>
        <dbReference type="ARBA" id="ARBA00022723"/>
    </source>
</evidence>
<dbReference type="SMART" id="SM00054">
    <property type="entry name" value="EFh"/>
    <property type="match status" value="4"/>
</dbReference>
<feature type="domain" description="EF-hand" evidence="10">
    <location>
        <begin position="749"/>
        <end position="784"/>
    </location>
</feature>
<dbReference type="SUPFAM" id="SSF57756">
    <property type="entry name" value="Retrovirus zinc finger-like domains"/>
    <property type="match status" value="1"/>
</dbReference>
<keyword evidence="2" id="KW-0479">Metal-binding</keyword>
<dbReference type="PANTHER" id="PTHR15439:SF0">
    <property type="entry name" value="CELL DIVISION CYCLE AND APOPTOSIS REGULATOR PROTEIN 1-RELATED"/>
    <property type="match status" value="1"/>
</dbReference>
<sequence length="1507" mass="163573">MSIHFKFKAAKEFDTVTFPGTVIRVIDLKKAIVDKKKLNKGLDFDLVITDAQNGKVYDDENMQLPRNTSVTVKRIPSQQPGGGLLARMKAEAAAAAAAASVSAAAIASPVLPVGVAPVIPSAPLTVVADPTKAVDASGGAQTMEDELAALQSIHEQAEDMRGSRLGNKTWTASGGSNSDRVTNYYVGAQQGGGAPGGGPGRGGGFYGGRGGRGPGGMGAGGFQGPGGDMMGGRGGRGMMGYHTMTGKPPPNYVCFRCGTPGHFIQNCPTNGDPEYDQHRVKKKTGIPKSFMKAVSDPSEIPSACDECLRGALIDRKLTCPLCSTPNMSPEKLLPNKVTRTSVEEFLRRARTEQQEREQLVKEAEEKALAKQKAAEAAASSARRTGDSADATLEIKKGGKKDAGPDVIAAQAAIDAAAEKKKDTTTEKEKKPESPAVKPATAEPAKEQTESNAKDVKVDQVAAPAIDLDFLEDDAHSDGDHEATVESNDNNDAEKKDGDDKKVDDATSKKRSSSLEVDEAALGLDLAADLVTHREDGVSRRLPGTATVVGTVARIKTAIAIGIVATAIAVTVDATVAIGTRNASGGRVVTVNSSRKRGSSGGQSGRQEGGKRKNEADDEKKRGGRKRNNDESKASKAAASSLGDQAKKRSVLERLGPALGMGIFNRSRRPSRSKVAEGGEGLVGDAAPAAAGGGGGAGAASDLALFGADSDESDDDATIERYAGGGPSAMDDGDDAGEKDDESRKVSTLLSKLSPEELFKRYDADGSGFISATEFMAMLPDLGIRISEAKAMRIFKKCDTDGGGEIDLNEFKMAMFAVDPVSGNTLGFAPSSLLAPRDAFDLFDEDGTGQIDELEFADVLEYFGMNVSDARQEALFKKYDKDKSGYIDYKEFRAMWLRLTNVREELSKRGIEIPKYATPWKLQQMLETALEEEEAREAQVLAEAKRFLELQREKQRRAELGRKAVIRAQDELAAALDAAGQVYVLGTGRYEQFAGQAVERDDDQFPGFHDVSRIWAFRVDPQPSSSASPPKTKASSPEEPTPKSREKSQDVVATQSQQALTDAPKAKQRFVRRRPENQRWTFRSPPKLTAERLKALKTHIKQLHQAREPESDDTADAKSSAHTDPATASAEVVDLRREADATDVAPEEVARLLYQDREFIRSLRFRDTVLMKNTGSLWGRGCVTGAMSEDVAFAVTSNGSVFTWGGKHNTWEQNAVRRITVLDDDDDDDAGGDEKQADDKRQEVSAESTEADAPEKVTPRSTLVKMCAREQLRGVVDPTLERREEEQLEAELRQQEEEKRYARLKMVVQYFGLWEPPPSNATRVLFMEQVLLPRLDFDVMMQALAWRGVAVERVTKMDLILLLGECFELEVEIRGLGGHEELKARESAIRGLIDSKEKNAKERLEQWEELKRLRDTRRARAKEEQDAKDLERLRRLDSTFEAMAERRHVQLEDLVPDFTARGTNAKIDVSGITTRSETVRVAEGSIGSFSPVVCFPEDRRFTRHAAPS</sequence>
<evidence type="ECO:0000259" key="9">
    <source>
        <dbReference type="PROSITE" id="PS50158"/>
    </source>
</evidence>
<feature type="region of interest" description="Disordered" evidence="8">
    <location>
        <begin position="417"/>
        <end position="458"/>
    </location>
</feature>
<dbReference type="GO" id="GO:0061630">
    <property type="term" value="F:ubiquitin protein ligase activity"/>
    <property type="evidence" value="ECO:0007669"/>
    <property type="project" value="InterPro"/>
</dbReference>
<dbReference type="Gene3D" id="3.10.20.90">
    <property type="entry name" value="Phosphatidylinositol 3-kinase Catalytic Subunit, Chain A, domain 1"/>
    <property type="match status" value="1"/>
</dbReference>
<proteinExistence type="predicted"/>
<comment type="subcellular location">
    <subcellularLocation>
        <location evidence="1">Nucleus</location>
    </subcellularLocation>
</comment>
<accession>A0AAD5M321</accession>
<dbReference type="GO" id="GO:0016567">
    <property type="term" value="P:protein ubiquitination"/>
    <property type="evidence" value="ECO:0007669"/>
    <property type="project" value="InterPro"/>
</dbReference>
<dbReference type="Pfam" id="PF13696">
    <property type="entry name" value="zf-CCHC_2"/>
    <property type="match status" value="1"/>
</dbReference>
<dbReference type="InterPro" id="IPR025829">
    <property type="entry name" value="Zn_knuckle_CX2CX3GHX4C"/>
</dbReference>
<keyword evidence="3 7" id="KW-0863">Zinc-finger</keyword>
<dbReference type="EMBL" id="JAKCXM010000507">
    <property type="protein sequence ID" value="KAJ0393312.1"/>
    <property type="molecule type" value="Genomic_DNA"/>
</dbReference>
<feature type="compositionally biased region" description="Acidic residues" evidence="8">
    <location>
        <begin position="730"/>
        <end position="739"/>
    </location>
</feature>
<dbReference type="Pfam" id="PF13499">
    <property type="entry name" value="EF-hand_7"/>
    <property type="match status" value="2"/>
</dbReference>
<feature type="domain" description="EF-hand" evidence="10">
    <location>
        <begin position="785"/>
        <end position="820"/>
    </location>
</feature>
<feature type="domain" description="EF-hand" evidence="10">
    <location>
        <begin position="830"/>
        <end position="865"/>
    </location>
</feature>
<evidence type="ECO:0000313" key="12">
    <source>
        <dbReference type="EMBL" id="KAJ0393312.1"/>
    </source>
</evidence>
<dbReference type="InterPro" id="IPR002048">
    <property type="entry name" value="EF_hand_dom"/>
</dbReference>
<dbReference type="PROSITE" id="PS50158">
    <property type="entry name" value="ZF_CCHC"/>
    <property type="match status" value="1"/>
</dbReference>
<dbReference type="PROSITE" id="PS51282">
    <property type="entry name" value="DWNN"/>
    <property type="match status" value="1"/>
</dbReference>
<dbReference type="PANTHER" id="PTHR15439">
    <property type="entry name" value="RETINOBLASTOMA-BINDING PROTEIN 6"/>
    <property type="match status" value="1"/>
</dbReference>
<dbReference type="Gene3D" id="1.10.238.10">
    <property type="entry name" value="EF-hand"/>
    <property type="match status" value="2"/>
</dbReference>
<dbReference type="Gene3D" id="3.30.40.10">
    <property type="entry name" value="Zinc/RING finger domain, C3HC4 (zinc finger)"/>
    <property type="match status" value="1"/>
</dbReference>
<feature type="region of interest" description="Disordered" evidence="8">
    <location>
        <begin position="1219"/>
        <end position="1259"/>
    </location>
</feature>